<dbReference type="GO" id="GO:0020037">
    <property type="term" value="F:heme binding"/>
    <property type="evidence" value="ECO:0007669"/>
    <property type="project" value="InterPro"/>
</dbReference>
<dbReference type="GO" id="GO:0004497">
    <property type="term" value="F:monooxygenase activity"/>
    <property type="evidence" value="ECO:0007669"/>
    <property type="project" value="InterPro"/>
</dbReference>
<proteinExistence type="predicted"/>
<dbReference type="Proteomes" id="UP000559256">
    <property type="component" value="Unassembled WGS sequence"/>
</dbReference>
<evidence type="ECO:0000313" key="1">
    <source>
        <dbReference type="EMBL" id="KAF5354491.1"/>
    </source>
</evidence>
<dbReference type="SUPFAM" id="SSF48264">
    <property type="entry name" value="Cytochrome P450"/>
    <property type="match status" value="1"/>
</dbReference>
<dbReference type="GO" id="GO:0005506">
    <property type="term" value="F:iron ion binding"/>
    <property type="evidence" value="ECO:0007669"/>
    <property type="project" value="InterPro"/>
</dbReference>
<evidence type="ECO:0008006" key="3">
    <source>
        <dbReference type="Google" id="ProtNLM"/>
    </source>
</evidence>
<protein>
    <recommendedName>
        <fullName evidence="3">Cytochrome P450</fullName>
    </recommendedName>
</protein>
<comment type="caution">
    <text evidence="1">The sequence shown here is derived from an EMBL/GenBank/DDBJ whole genome shotgun (WGS) entry which is preliminary data.</text>
</comment>
<dbReference type="OrthoDB" id="1470350at2759"/>
<dbReference type="InterPro" id="IPR036396">
    <property type="entry name" value="Cyt_P450_sf"/>
</dbReference>
<dbReference type="EMBL" id="JAACJM010000059">
    <property type="protein sequence ID" value="KAF5354491.1"/>
    <property type="molecule type" value="Genomic_DNA"/>
</dbReference>
<organism evidence="1 2">
    <name type="scientific">Tetrapyrgos nigripes</name>
    <dbReference type="NCBI Taxonomy" id="182062"/>
    <lineage>
        <taxon>Eukaryota</taxon>
        <taxon>Fungi</taxon>
        <taxon>Dikarya</taxon>
        <taxon>Basidiomycota</taxon>
        <taxon>Agaricomycotina</taxon>
        <taxon>Agaricomycetes</taxon>
        <taxon>Agaricomycetidae</taxon>
        <taxon>Agaricales</taxon>
        <taxon>Marasmiineae</taxon>
        <taxon>Marasmiaceae</taxon>
        <taxon>Tetrapyrgos</taxon>
    </lineage>
</organism>
<accession>A0A8H5FZ18</accession>
<dbReference type="InterPro" id="IPR001128">
    <property type="entry name" value="Cyt_P450"/>
</dbReference>
<dbReference type="Pfam" id="PF00067">
    <property type="entry name" value="p450"/>
    <property type="match status" value="1"/>
</dbReference>
<gene>
    <name evidence="1" type="ORF">D9758_012427</name>
</gene>
<dbReference type="AlphaFoldDB" id="A0A8H5FZ18"/>
<dbReference type="GO" id="GO:0016705">
    <property type="term" value="F:oxidoreductase activity, acting on paired donors, with incorporation or reduction of molecular oxygen"/>
    <property type="evidence" value="ECO:0007669"/>
    <property type="project" value="InterPro"/>
</dbReference>
<evidence type="ECO:0000313" key="2">
    <source>
        <dbReference type="Proteomes" id="UP000559256"/>
    </source>
</evidence>
<dbReference type="Gene3D" id="1.10.630.10">
    <property type="entry name" value="Cytochrome P450"/>
    <property type="match status" value="1"/>
</dbReference>
<keyword evidence="2" id="KW-1185">Reference proteome</keyword>
<name>A0A8H5FZ18_9AGAR</name>
<reference evidence="1 2" key="1">
    <citation type="journal article" date="2020" name="ISME J.">
        <title>Uncovering the hidden diversity of litter-decomposition mechanisms in mushroom-forming fungi.</title>
        <authorList>
            <person name="Floudas D."/>
            <person name="Bentzer J."/>
            <person name="Ahren D."/>
            <person name="Johansson T."/>
            <person name="Persson P."/>
            <person name="Tunlid A."/>
        </authorList>
    </citation>
    <scope>NUCLEOTIDE SEQUENCE [LARGE SCALE GENOMIC DNA]</scope>
    <source>
        <strain evidence="1 2">CBS 291.85</strain>
    </source>
</reference>
<sequence>MFIFLLADHETTAHTIAYVLALLALYHNEQEKLFQHIKSILPDGPIPMKHAHALWKNWKSSTQVKGPIYILASKFQLTKSGHELECQNPLPNWCDADLYSVVELGKSTGLPIEFSDLEQSFLGWTMEHVVRLDYDLIEEGIDKCRNYFETNGVSEAEQSPIIAVLNFSRPDFPEILVLPMDRFEEKTKHWRAERARRICPSEIKKLDVEEIKEKVDEFEVGFFRLA</sequence>